<evidence type="ECO:0000256" key="5">
    <source>
        <dbReference type="SAM" id="MobiDB-lite"/>
    </source>
</evidence>
<dbReference type="GO" id="GO:0043565">
    <property type="term" value="F:sequence-specific DNA binding"/>
    <property type="evidence" value="ECO:0007669"/>
    <property type="project" value="TreeGrafter"/>
</dbReference>
<dbReference type="Pfam" id="PF00126">
    <property type="entry name" value="HTH_1"/>
    <property type="match status" value="1"/>
</dbReference>
<dbReference type="CDD" id="cd08422">
    <property type="entry name" value="PBP2_CrgA_like"/>
    <property type="match status" value="1"/>
</dbReference>
<feature type="domain" description="HTH lysR-type" evidence="6">
    <location>
        <begin position="12"/>
        <end position="65"/>
    </location>
</feature>
<keyword evidence="3" id="KW-0238">DNA-binding</keyword>
<dbReference type="PANTHER" id="PTHR30537">
    <property type="entry name" value="HTH-TYPE TRANSCRIPTIONAL REGULATOR"/>
    <property type="match status" value="1"/>
</dbReference>
<dbReference type="AlphaFoldDB" id="A0A157SQU6"/>
<evidence type="ECO:0000256" key="4">
    <source>
        <dbReference type="ARBA" id="ARBA00023163"/>
    </source>
</evidence>
<dbReference type="Pfam" id="PF03466">
    <property type="entry name" value="LysR_substrate"/>
    <property type="match status" value="1"/>
</dbReference>
<gene>
    <name evidence="7" type="primary">dmlR_23</name>
    <name evidence="7" type="ORF">SAMEA3906486_04265</name>
</gene>
<keyword evidence="4" id="KW-0804">Transcription</keyword>
<keyword evidence="2" id="KW-0805">Transcription regulation</keyword>
<evidence type="ECO:0000256" key="2">
    <source>
        <dbReference type="ARBA" id="ARBA00023015"/>
    </source>
</evidence>
<dbReference type="RefSeq" id="WP_066131604.1">
    <property type="nucleotide sequence ID" value="NZ_FKIF01000008.1"/>
</dbReference>
<evidence type="ECO:0000313" key="8">
    <source>
        <dbReference type="Proteomes" id="UP000076848"/>
    </source>
</evidence>
<accession>A0A157SQU6</accession>
<dbReference type="InterPro" id="IPR005119">
    <property type="entry name" value="LysR_subst-bd"/>
</dbReference>
<dbReference type="SUPFAM" id="SSF53850">
    <property type="entry name" value="Periplasmic binding protein-like II"/>
    <property type="match status" value="1"/>
</dbReference>
<dbReference type="Gene3D" id="1.10.10.10">
    <property type="entry name" value="Winged helix-like DNA-binding domain superfamily/Winged helix DNA-binding domain"/>
    <property type="match status" value="1"/>
</dbReference>
<dbReference type="PROSITE" id="PS50931">
    <property type="entry name" value="HTH_LYSR"/>
    <property type="match status" value="1"/>
</dbReference>
<reference evidence="7 8" key="1">
    <citation type="submission" date="2016-04" db="EMBL/GenBank/DDBJ databases">
        <authorList>
            <consortium name="Pathogen Informatics"/>
        </authorList>
    </citation>
    <scope>NUCLEOTIDE SEQUENCE [LARGE SCALE GENOMIC DNA]</scope>
    <source>
        <strain evidence="7 8">H050680373</strain>
    </source>
</reference>
<dbReference type="EMBL" id="FKIF01000008">
    <property type="protein sequence ID" value="SAI72777.1"/>
    <property type="molecule type" value="Genomic_DNA"/>
</dbReference>
<dbReference type="Proteomes" id="UP000076848">
    <property type="component" value="Unassembled WGS sequence"/>
</dbReference>
<name>A0A157SQU6_9BORD</name>
<evidence type="ECO:0000256" key="1">
    <source>
        <dbReference type="ARBA" id="ARBA00009437"/>
    </source>
</evidence>
<keyword evidence="8" id="KW-1185">Reference proteome</keyword>
<dbReference type="GO" id="GO:0003700">
    <property type="term" value="F:DNA-binding transcription factor activity"/>
    <property type="evidence" value="ECO:0007669"/>
    <property type="project" value="InterPro"/>
</dbReference>
<dbReference type="PANTHER" id="PTHR30537:SF5">
    <property type="entry name" value="HTH-TYPE TRANSCRIPTIONAL ACTIVATOR TTDR-RELATED"/>
    <property type="match status" value="1"/>
</dbReference>
<dbReference type="STRING" id="288768.SAMEA3906486_04265"/>
<feature type="region of interest" description="Disordered" evidence="5">
    <location>
        <begin position="308"/>
        <end position="338"/>
    </location>
</feature>
<protein>
    <submittedName>
        <fullName evidence="7">LysR family transcriptional regulator</fullName>
    </submittedName>
</protein>
<dbReference type="InterPro" id="IPR036388">
    <property type="entry name" value="WH-like_DNA-bd_sf"/>
</dbReference>
<proteinExistence type="inferred from homology"/>
<feature type="compositionally biased region" description="Polar residues" evidence="5">
    <location>
        <begin position="325"/>
        <end position="338"/>
    </location>
</feature>
<dbReference type="Gene3D" id="3.40.190.290">
    <property type="match status" value="1"/>
</dbReference>
<evidence type="ECO:0000313" key="7">
    <source>
        <dbReference type="EMBL" id="SAI72777.1"/>
    </source>
</evidence>
<dbReference type="OrthoDB" id="8928056at2"/>
<dbReference type="FunFam" id="1.10.10.10:FF:000001">
    <property type="entry name" value="LysR family transcriptional regulator"/>
    <property type="match status" value="1"/>
</dbReference>
<dbReference type="InterPro" id="IPR000847">
    <property type="entry name" value="LysR_HTH_N"/>
</dbReference>
<dbReference type="GO" id="GO:0006351">
    <property type="term" value="P:DNA-templated transcription"/>
    <property type="evidence" value="ECO:0007669"/>
    <property type="project" value="TreeGrafter"/>
</dbReference>
<sequence>MSTNKELALMEDMAVFAKVVETGSFSEAARQLGSTPSATSRAVARLEKALGTRLLQRTTRKLRLSESGREAHAHCLEMVQAAQAVLAGAGRHDDEPHGLVRLSVPKAVGRFVVHPHMPAFLARYPKVDVQIRLDDRHLDLIDEQIDLAIRITDQPPRGLMGRPLLPIDHMLCATPRYLAEHGTPAHPHDLKGHSCIYLGEEPGDSRWKFVREGKPVSVQVQGRYAANHTGVRLDAVLHHIGIGSLPYFTARYALQQGLIVQVLPEWTFKTHYSGQAWLLYPPTRHLQPKLKVLIAFLAERLGCEPTLAKPAVPYENPESGMSWPNAKSSDQPNTKTSA</sequence>
<comment type="similarity">
    <text evidence="1">Belongs to the LysR transcriptional regulatory family.</text>
</comment>
<evidence type="ECO:0000259" key="6">
    <source>
        <dbReference type="PROSITE" id="PS50931"/>
    </source>
</evidence>
<dbReference type="InterPro" id="IPR058163">
    <property type="entry name" value="LysR-type_TF_proteobact-type"/>
</dbReference>
<evidence type="ECO:0000256" key="3">
    <source>
        <dbReference type="ARBA" id="ARBA00023125"/>
    </source>
</evidence>
<organism evidence="7 8">
    <name type="scientific">Bordetella ansorpii</name>
    <dbReference type="NCBI Taxonomy" id="288768"/>
    <lineage>
        <taxon>Bacteria</taxon>
        <taxon>Pseudomonadati</taxon>
        <taxon>Pseudomonadota</taxon>
        <taxon>Betaproteobacteria</taxon>
        <taxon>Burkholderiales</taxon>
        <taxon>Alcaligenaceae</taxon>
        <taxon>Bordetella</taxon>
    </lineage>
</organism>
<dbReference type="SUPFAM" id="SSF46785">
    <property type="entry name" value="Winged helix' DNA-binding domain"/>
    <property type="match status" value="1"/>
</dbReference>
<dbReference type="InterPro" id="IPR036390">
    <property type="entry name" value="WH_DNA-bd_sf"/>
</dbReference>